<keyword evidence="2" id="KW-1185">Reference proteome</keyword>
<name>A0ABW1UYZ0_9BACL</name>
<sequence length="172" mass="19964">METTTICPWCESDIVWDPEIGPEKYCPHCDNEISGYRTLEFDADFDNENSEQVDPMDHDLEDEDNWDDDDRGILRSKREIAANSAIQNLLNEQYEMPECVNCREYMLEAGQQVIGQQGEFEAKIAPETEMPLVRSTMKVIWYVCPSCYRTDSYLSLEDRKQMLDALSPAEEQ</sequence>
<evidence type="ECO:0000313" key="1">
    <source>
        <dbReference type="EMBL" id="MFC6331687.1"/>
    </source>
</evidence>
<organism evidence="1 2">
    <name type="scientific">Paenibacillus septentrionalis</name>
    <dbReference type="NCBI Taxonomy" id="429342"/>
    <lineage>
        <taxon>Bacteria</taxon>
        <taxon>Bacillati</taxon>
        <taxon>Bacillota</taxon>
        <taxon>Bacilli</taxon>
        <taxon>Bacillales</taxon>
        <taxon>Paenibacillaceae</taxon>
        <taxon>Paenibacillus</taxon>
    </lineage>
</organism>
<evidence type="ECO:0000313" key="2">
    <source>
        <dbReference type="Proteomes" id="UP001596233"/>
    </source>
</evidence>
<gene>
    <name evidence="1" type="ORF">ACFP56_03560</name>
</gene>
<accession>A0ABW1UYZ0</accession>
<proteinExistence type="predicted"/>
<comment type="caution">
    <text evidence="1">The sequence shown here is derived from an EMBL/GenBank/DDBJ whole genome shotgun (WGS) entry which is preliminary data.</text>
</comment>
<dbReference type="Proteomes" id="UP001596233">
    <property type="component" value="Unassembled WGS sequence"/>
</dbReference>
<dbReference type="RefSeq" id="WP_379231182.1">
    <property type="nucleotide sequence ID" value="NZ_JBHSTE010000001.1"/>
</dbReference>
<dbReference type="EMBL" id="JBHSTE010000001">
    <property type="protein sequence ID" value="MFC6331687.1"/>
    <property type="molecule type" value="Genomic_DNA"/>
</dbReference>
<reference evidence="2" key="1">
    <citation type="journal article" date="2019" name="Int. J. Syst. Evol. Microbiol.">
        <title>The Global Catalogue of Microorganisms (GCM) 10K type strain sequencing project: providing services to taxonomists for standard genome sequencing and annotation.</title>
        <authorList>
            <consortium name="The Broad Institute Genomics Platform"/>
            <consortium name="The Broad Institute Genome Sequencing Center for Infectious Disease"/>
            <person name="Wu L."/>
            <person name="Ma J."/>
        </authorList>
    </citation>
    <scope>NUCLEOTIDE SEQUENCE [LARGE SCALE GENOMIC DNA]</scope>
    <source>
        <strain evidence="2">PCU 280</strain>
    </source>
</reference>
<protein>
    <submittedName>
        <fullName evidence="1">Uncharacterized protein</fullName>
    </submittedName>
</protein>